<dbReference type="GO" id="GO:0034625">
    <property type="term" value="P:fatty acid elongation, monounsaturated fatty acid"/>
    <property type="evidence" value="ECO:0007669"/>
    <property type="project" value="TreeGrafter"/>
</dbReference>
<comment type="similarity">
    <text evidence="10">Belongs to the ELO family.</text>
</comment>
<evidence type="ECO:0000256" key="7">
    <source>
        <dbReference type="ARBA" id="ARBA00023098"/>
    </source>
</evidence>
<keyword evidence="12" id="KW-1185">Reference proteome</keyword>
<evidence type="ECO:0000256" key="3">
    <source>
        <dbReference type="ARBA" id="ARBA00022679"/>
    </source>
</evidence>
<dbReference type="EC" id="2.3.1.199" evidence="10"/>
<keyword evidence="3 10" id="KW-0808">Transferase</keyword>
<evidence type="ECO:0000256" key="5">
    <source>
        <dbReference type="ARBA" id="ARBA00022832"/>
    </source>
</evidence>
<gene>
    <name evidence="11" type="ORF">B4U80_04160</name>
</gene>
<sequence>MALILEESKHYYVNLMDKGDELIKFCKVINGLNNSLISVCRFTDERVQNWPLMQGPLPTVSICLSYVIFVKVLGPQLMKNRDPLNVRWLMIFYNFVMVFVSLYIFVKLGIHGWFGKYDYSCQPVDYSNSEDAVEMASICWWYYITKFIEFADTLFFVMRKKSTHVSTLHVIHHGVMPMSVWWGVKFTPGGHSTFFAFINSLIHVLMYIYYFLASFGPQMNKYLRWKKYMTSIQMVQFVMIFVHSFQLLFRECNYPRGFMWWIGFHAVLFWFLFWDFYKNAYLKSSLKRSSNSTFFACAQTESLLNGMNGEAASIVRQRKVKNGICSEDRNDNMYSSTVKNSYSDVHNNGL</sequence>
<keyword evidence="5 10" id="KW-0276">Fatty acid metabolism</keyword>
<comment type="caution">
    <text evidence="11">The sequence shown here is derived from an EMBL/GenBank/DDBJ whole genome shotgun (WGS) entry which is preliminary data.</text>
</comment>
<evidence type="ECO:0000256" key="10">
    <source>
        <dbReference type="RuleBase" id="RU361115"/>
    </source>
</evidence>
<feature type="transmembrane region" description="Helical" evidence="10">
    <location>
        <begin position="258"/>
        <end position="277"/>
    </location>
</feature>
<evidence type="ECO:0000256" key="1">
    <source>
        <dbReference type="ARBA" id="ARBA00004141"/>
    </source>
</evidence>
<keyword evidence="8 10" id="KW-0472">Membrane</keyword>
<feature type="transmembrane region" description="Helical" evidence="10">
    <location>
        <begin position="86"/>
        <end position="106"/>
    </location>
</feature>
<feature type="transmembrane region" description="Helical" evidence="10">
    <location>
        <begin position="228"/>
        <end position="246"/>
    </location>
</feature>
<dbReference type="GO" id="GO:0042761">
    <property type="term" value="P:very long-chain fatty acid biosynthetic process"/>
    <property type="evidence" value="ECO:0007669"/>
    <property type="project" value="TreeGrafter"/>
</dbReference>
<dbReference type="STRING" id="299467.A0A443SNP7"/>
<keyword evidence="4 10" id="KW-0812">Transmembrane</keyword>
<evidence type="ECO:0000256" key="4">
    <source>
        <dbReference type="ARBA" id="ARBA00022692"/>
    </source>
</evidence>
<name>A0A443SNP7_9ACAR</name>
<dbReference type="Proteomes" id="UP000288716">
    <property type="component" value="Unassembled WGS sequence"/>
</dbReference>
<comment type="subcellular location">
    <subcellularLocation>
        <location evidence="1">Membrane</location>
        <topology evidence="1">Multi-pass membrane protein</topology>
    </subcellularLocation>
</comment>
<keyword evidence="6 10" id="KW-1133">Transmembrane helix</keyword>
<dbReference type="PANTHER" id="PTHR11157:SF69">
    <property type="entry name" value="ELONGATION OF VERY LONG CHAIN FATTY ACIDS PROTEIN 7"/>
    <property type="match status" value="1"/>
</dbReference>
<dbReference type="GO" id="GO:0019367">
    <property type="term" value="P:fatty acid elongation, saturated fatty acid"/>
    <property type="evidence" value="ECO:0007669"/>
    <property type="project" value="TreeGrafter"/>
</dbReference>
<keyword evidence="2 10" id="KW-0444">Lipid biosynthesis</keyword>
<evidence type="ECO:0000256" key="9">
    <source>
        <dbReference type="ARBA" id="ARBA00023160"/>
    </source>
</evidence>
<dbReference type="VEuPathDB" id="VectorBase:LDEU002894"/>
<dbReference type="GO" id="GO:0030148">
    <property type="term" value="P:sphingolipid biosynthetic process"/>
    <property type="evidence" value="ECO:0007669"/>
    <property type="project" value="TreeGrafter"/>
</dbReference>
<dbReference type="InterPro" id="IPR002076">
    <property type="entry name" value="ELO_fam"/>
</dbReference>
<protein>
    <recommendedName>
        <fullName evidence="10">Elongation of very long chain fatty acids protein</fullName>
        <ecNumber evidence="10">2.3.1.199</ecNumber>
    </recommendedName>
    <alternativeName>
        <fullName evidence="10">Very-long-chain 3-oxoacyl-CoA synthase</fullName>
    </alternativeName>
</protein>
<dbReference type="GO" id="GO:0005789">
    <property type="term" value="C:endoplasmic reticulum membrane"/>
    <property type="evidence" value="ECO:0007669"/>
    <property type="project" value="TreeGrafter"/>
</dbReference>
<keyword evidence="9 10" id="KW-0275">Fatty acid biosynthesis</keyword>
<comment type="catalytic activity">
    <reaction evidence="10">
        <text>a very-long-chain acyl-CoA + malonyl-CoA + H(+) = a very-long-chain 3-oxoacyl-CoA + CO2 + CoA</text>
        <dbReference type="Rhea" id="RHEA:32727"/>
        <dbReference type="ChEBI" id="CHEBI:15378"/>
        <dbReference type="ChEBI" id="CHEBI:16526"/>
        <dbReference type="ChEBI" id="CHEBI:57287"/>
        <dbReference type="ChEBI" id="CHEBI:57384"/>
        <dbReference type="ChEBI" id="CHEBI:90725"/>
        <dbReference type="ChEBI" id="CHEBI:90736"/>
        <dbReference type="EC" id="2.3.1.199"/>
    </reaction>
</comment>
<dbReference type="AlphaFoldDB" id="A0A443SNP7"/>
<evidence type="ECO:0000256" key="2">
    <source>
        <dbReference type="ARBA" id="ARBA00022516"/>
    </source>
</evidence>
<proteinExistence type="inferred from homology"/>
<reference evidence="11 12" key="1">
    <citation type="journal article" date="2018" name="Gigascience">
        <title>Genomes of trombidid mites reveal novel predicted allergens and laterally-transferred genes associated with secondary metabolism.</title>
        <authorList>
            <person name="Dong X."/>
            <person name="Chaisiri K."/>
            <person name="Xia D."/>
            <person name="Armstrong S.D."/>
            <person name="Fang Y."/>
            <person name="Donnelly M.J."/>
            <person name="Kadowaki T."/>
            <person name="McGarry J.W."/>
            <person name="Darby A.C."/>
            <person name="Makepeace B.L."/>
        </authorList>
    </citation>
    <scope>NUCLEOTIDE SEQUENCE [LARGE SCALE GENOMIC DNA]</scope>
    <source>
        <strain evidence="11">UoL-UT</strain>
    </source>
</reference>
<feature type="transmembrane region" description="Helical" evidence="10">
    <location>
        <begin position="140"/>
        <end position="158"/>
    </location>
</feature>
<evidence type="ECO:0000313" key="11">
    <source>
        <dbReference type="EMBL" id="RWS29147.1"/>
    </source>
</evidence>
<dbReference type="OrthoDB" id="434092at2759"/>
<dbReference type="PANTHER" id="PTHR11157">
    <property type="entry name" value="FATTY ACID ACYL TRANSFERASE-RELATED"/>
    <property type="match status" value="1"/>
</dbReference>
<evidence type="ECO:0000256" key="8">
    <source>
        <dbReference type="ARBA" id="ARBA00023136"/>
    </source>
</evidence>
<dbReference type="Pfam" id="PF01151">
    <property type="entry name" value="ELO"/>
    <property type="match status" value="1"/>
</dbReference>
<accession>A0A443SNP7</accession>
<dbReference type="GO" id="GO:0009922">
    <property type="term" value="F:fatty acid elongase activity"/>
    <property type="evidence" value="ECO:0007669"/>
    <property type="project" value="UniProtKB-EC"/>
</dbReference>
<feature type="transmembrane region" description="Helical" evidence="10">
    <location>
        <begin position="194"/>
        <end position="216"/>
    </location>
</feature>
<feature type="transmembrane region" description="Helical" evidence="10">
    <location>
        <begin position="165"/>
        <end position="182"/>
    </location>
</feature>
<dbReference type="EMBL" id="NCKV01001049">
    <property type="protein sequence ID" value="RWS29147.1"/>
    <property type="molecule type" value="Genomic_DNA"/>
</dbReference>
<dbReference type="GO" id="GO:0034626">
    <property type="term" value="P:fatty acid elongation, polyunsaturated fatty acid"/>
    <property type="evidence" value="ECO:0007669"/>
    <property type="project" value="TreeGrafter"/>
</dbReference>
<evidence type="ECO:0000313" key="12">
    <source>
        <dbReference type="Proteomes" id="UP000288716"/>
    </source>
</evidence>
<keyword evidence="7 10" id="KW-0443">Lipid metabolism</keyword>
<organism evidence="11 12">
    <name type="scientific">Leptotrombidium deliense</name>
    <dbReference type="NCBI Taxonomy" id="299467"/>
    <lineage>
        <taxon>Eukaryota</taxon>
        <taxon>Metazoa</taxon>
        <taxon>Ecdysozoa</taxon>
        <taxon>Arthropoda</taxon>
        <taxon>Chelicerata</taxon>
        <taxon>Arachnida</taxon>
        <taxon>Acari</taxon>
        <taxon>Acariformes</taxon>
        <taxon>Trombidiformes</taxon>
        <taxon>Prostigmata</taxon>
        <taxon>Anystina</taxon>
        <taxon>Parasitengona</taxon>
        <taxon>Trombiculoidea</taxon>
        <taxon>Trombiculidae</taxon>
        <taxon>Leptotrombidium</taxon>
    </lineage>
</organism>
<evidence type="ECO:0000256" key="6">
    <source>
        <dbReference type="ARBA" id="ARBA00022989"/>
    </source>
</evidence>